<reference evidence="2" key="1">
    <citation type="submission" date="2023-03" db="EMBL/GenBank/DDBJ databases">
        <title>Massive genome expansion in bonnet fungi (Mycena s.s.) driven by repeated elements and novel gene families across ecological guilds.</title>
        <authorList>
            <consortium name="Lawrence Berkeley National Laboratory"/>
            <person name="Harder C.B."/>
            <person name="Miyauchi S."/>
            <person name="Viragh M."/>
            <person name="Kuo A."/>
            <person name="Thoen E."/>
            <person name="Andreopoulos B."/>
            <person name="Lu D."/>
            <person name="Skrede I."/>
            <person name="Drula E."/>
            <person name="Henrissat B."/>
            <person name="Morin E."/>
            <person name="Kohler A."/>
            <person name="Barry K."/>
            <person name="LaButti K."/>
            <person name="Morin E."/>
            <person name="Salamov A."/>
            <person name="Lipzen A."/>
            <person name="Mereny Z."/>
            <person name="Hegedus B."/>
            <person name="Baldrian P."/>
            <person name="Stursova M."/>
            <person name="Weitz H."/>
            <person name="Taylor A."/>
            <person name="Grigoriev I.V."/>
            <person name="Nagy L.G."/>
            <person name="Martin F."/>
            <person name="Kauserud H."/>
        </authorList>
    </citation>
    <scope>NUCLEOTIDE SEQUENCE</scope>
    <source>
        <strain evidence="2">9144</strain>
    </source>
</reference>
<name>A0AAD6VA27_9AGAR</name>
<evidence type="ECO:0000313" key="3">
    <source>
        <dbReference type="Proteomes" id="UP001219525"/>
    </source>
</evidence>
<dbReference type="AlphaFoldDB" id="A0AAD6VA27"/>
<dbReference type="Proteomes" id="UP001219525">
    <property type="component" value="Unassembled WGS sequence"/>
</dbReference>
<dbReference type="EMBL" id="JARJCW010000059">
    <property type="protein sequence ID" value="KAJ7201263.1"/>
    <property type="molecule type" value="Genomic_DNA"/>
</dbReference>
<comment type="caution">
    <text evidence="2">The sequence shown here is derived from an EMBL/GenBank/DDBJ whole genome shotgun (WGS) entry which is preliminary data.</text>
</comment>
<gene>
    <name evidence="2" type="ORF">GGX14DRAFT_571382</name>
</gene>
<evidence type="ECO:0000256" key="1">
    <source>
        <dbReference type="SAM" id="MobiDB-lite"/>
    </source>
</evidence>
<proteinExistence type="predicted"/>
<feature type="compositionally biased region" description="Acidic residues" evidence="1">
    <location>
        <begin position="368"/>
        <end position="377"/>
    </location>
</feature>
<organism evidence="2 3">
    <name type="scientific">Mycena pura</name>
    <dbReference type="NCBI Taxonomy" id="153505"/>
    <lineage>
        <taxon>Eukaryota</taxon>
        <taxon>Fungi</taxon>
        <taxon>Dikarya</taxon>
        <taxon>Basidiomycota</taxon>
        <taxon>Agaricomycotina</taxon>
        <taxon>Agaricomycetes</taxon>
        <taxon>Agaricomycetidae</taxon>
        <taxon>Agaricales</taxon>
        <taxon>Marasmiineae</taxon>
        <taxon>Mycenaceae</taxon>
        <taxon>Mycena</taxon>
    </lineage>
</organism>
<sequence length="554" mass="62025">MTLYITSLLGTPPGTSTQLEGELWWISDFCFARELLGEQTAEYNQNWLTQIEIYDELEKLKDSRPTSNHTLLHGPPQSQRFELTRRDRFYETLANTSLRRFFLLSVAKQARCATANDQIVILLFGHGDPDHATFGRVQCGEHKGSTIWLERAQVEAALGTTKARISIISTACFAGTWQSERWALFSAAQMQFSIGLPASESNQMWGSPFWAAMAELSANAHGATFHPDLIHPQSQYFNPPLDATMLHPLMVSARLSADPSHDLGVSDVADAFAAASAALWDNTTPEAVKPHDADAANGLDFTPTVPTNAQWDGWHSVLGIEESIDIILRSNRLPRHPPNPRTSPLDDNERILPVTGAMPSRVNYFTEEASDDSDSSDESCRDDSESDDSEVDRDALDVWVTHWETKTRPLNKSLGDRHALFLCVANFRTDPSPRETRALYLLFKQRDAADQLAQQLADEIGISLPIRCKDYREVDHIHDHLEIPFMFICWGRLAPRDLIGKDKQPYQKAGQWLFRCWVKSGKGVEELSSILGKVGGWRLELGVGLTLSIKLVDV</sequence>
<protein>
    <submittedName>
        <fullName evidence="2">Uncharacterized protein</fullName>
    </submittedName>
</protein>
<feature type="region of interest" description="Disordered" evidence="1">
    <location>
        <begin position="367"/>
        <end position="391"/>
    </location>
</feature>
<evidence type="ECO:0000313" key="2">
    <source>
        <dbReference type="EMBL" id="KAJ7201263.1"/>
    </source>
</evidence>
<keyword evidence="3" id="KW-1185">Reference proteome</keyword>
<accession>A0AAD6VA27</accession>
<feature type="region of interest" description="Disordered" evidence="1">
    <location>
        <begin position="331"/>
        <end position="350"/>
    </location>
</feature>